<evidence type="ECO:0000259" key="9">
    <source>
        <dbReference type="PROSITE" id="PS50893"/>
    </source>
</evidence>
<dbReference type="PROSITE" id="PS00211">
    <property type="entry name" value="ABC_TRANSPORTER_1"/>
    <property type="match status" value="1"/>
</dbReference>
<dbReference type="RefSeq" id="WP_377354866.1">
    <property type="nucleotide sequence ID" value="NZ_JBHTLQ010000097.1"/>
</dbReference>
<gene>
    <name evidence="10" type="ORF">ACFQ27_20405</name>
</gene>
<dbReference type="InterPro" id="IPR003439">
    <property type="entry name" value="ABC_transporter-like_ATP-bd"/>
</dbReference>
<reference evidence="11" key="1">
    <citation type="journal article" date="2019" name="Int. J. Syst. Evol. Microbiol.">
        <title>The Global Catalogue of Microorganisms (GCM) 10K type strain sequencing project: providing services to taxonomists for standard genome sequencing and annotation.</title>
        <authorList>
            <consortium name="The Broad Institute Genomics Platform"/>
            <consortium name="The Broad Institute Genome Sequencing Center for Infectious Disease"/>
            <person name="Wu L."/>
            <person name="Ma J."/>
        </authorList>
    </citation>
    <scope>NUCLEOTIDE SEQUENCE [LARGE SCALE GENOMIC DNA]</scope>
    <source>
        <strain evidence="11">CCUG 55074</strain>
    </source>
</reference>
<dbReference type="InterPro" id="IPR027417">
    <property type="entry name" value="P-loop_NTPase"/>
</dbReference>
<keyword evidence="1" id="KW-0813">Transport</keyword>
<comment type="caution">
    <text evidence="10">The sequence shown here is derived from an EMBL/GenBank/DDBJ whole genome shotgun (WGS) entry which is preliminary data.</text>
</comment>
<keyword evidence="6" id="KW-0408">Iron</keyword>
<evidence type="ECO:0000313" key="10">
    <source>
        <dbReference type="EMBL" id="MFD1192962.1"/>
    </source>
</evidence>
<dbReference type="InterPro" id="IPR015853">
    <property type="entry name" value="ABC_transpr_FbpC"/>
</dbReference>
<proteinExistence type="predicted"/>
<protein>
    <submittedName>
        <fullName evidence="10">ABC transporter ATP-binding protein</fullName>
    </submittedName>
</protein>
<keyword evidence="4" id="KW-0547">Nucleotide-binding</keyword>
<evidence type="ECO:0000256" key="3">
    <source>
        <dbReference type="ARBA" id="ARBA00022496"/>
    </source>
</evidence>
<dbReference type="InterPro" id="IPR017871">
    <property type="entry name" value="ABC_transporter-like_CS"/>
</dbReference>
<keyword evidence="8" id="KW-0472">Membrane</keyword>
<dbReference type="CDD" id="cd03259">
    <property type="entry name" value="ABC_Carb_Solutes_like"/>
    <property type="match status" value="1"/>
</dbReference>
<evidence type="ECO:0000313" key="11">
    <source>
        <dbReference type="Proteomes" id="UP001597216"/>
    </source>
</evidence>
<evidence type="ECO:0000256" key="7">
    <source>
        <dbReference type="ARBA" id="ARBA00023065"/>
    </source>
</evidence>
<dbReference type="PANTHER" id="PTHR42781:SF4">
    <property type="entry name" value="SPERMIDINE_PUTRESCINE IMPORT ATP-BINDING PROTEIN POTA"/>
    <property type="match status" value="1"/>
</dbReference>
<dbReference type="InterPro" id="IPR003593">
    <property type="entry name" value="AAA+_ATPase"/>
</dbReference>
<evidence type="ECO:0000256" key="6">
    <source>
        <dbReference type="ARBA" id="ARBA00023004"/>
    </source>
</evidence>
<evidence type="ECO:0000256" key="8">
    <source>
        <dbReference type="ARBA" id="ARBA00023136"/>
    </source>
</evidence>
<organism evidence="10 11">
    <name type="scientific">Phenylobacterium conjunctum</name>
    <dbReference type="NCBI Taxonomy" id="1298959"/>
    <lineage>
        <taxon>Bacteria</taxon>
        <taxon>Pseudomonadati</taxon>
        <taxon>Pseudomonadota</taxon>
        <taxon>Alphaproteobacteria</taxon>
        <taxon>Caulobacterales</taxon>
        <taxon>Caulobacteraceae</taxon>
        <taxon>Phenylobacterium</taxon>
    </lineage>
</organism>
<dbReference type="Proteomes" id="UP001597216">
    <property type="component" value="Unassembled WGS sequence"/>
</dbReference>
<keyword evidence="5 10" id="KW-0067">ATP-binding</keyword>
<dbReference type="PROSITE" id="PS50893">
    <property type="entry name" value="ABC_TRANSPORTER_2"/>
    <property type="match status" value="1"/>
</dbReference>
<evidence type="ECO:0000256" key="2">
    <source>
        <dbReference type="ARBA" id="ARBA00022475"/>
    </source>
</evidence>
<evidence type="ECO:0000256" key="4">
    <source>
        <dbReference type="ARBA" id="ARBA00022741"/>
    </source>
</evidence>
<accession>A0ABW3T8X0</accession>
<dbReference type="Pfam" id="PF00005">
    <property type="entry name" value="ABC_tran"/>
    <property type="match status" value="1"/>
</dbReference>
<keyword evidence="2" id="KW-1003">Cell membrane</keyword>
<dbReference type="PANTHER" id="PTHR42781">
    <property type="entry name" value="SPERMIDINE/PUTRESCINE IMPORT ATP-BINDING PROTEIN POTA"/>
    <property type="match status" value="1"/>
</dbReference>
<feature type="domain" description="ABC transporter" evidence="9">
    <location>
        <begin position="1"/>
        <end position="235"/>
    </location>
</feature>
<evidence type="ECO:0000256" key="1">
    <source>
        <dbReference type="ARBA" id="ARBA00022448"/>
    </source>
</evidence>
<dbReference type="SMART" id="SM00382">
    <property type="entry name" value="AAA"/>
    <property type="match status" value="1"/>
</dbReference>
<keyword evidence="11" id="KW-1185">Reference proteome</keyword>
<dbReference type="InterPro" id="IPR050093">
    <property type="entry name" value="ABC_SmlMolc_Importer"/>
</dbReference>
<sequence>MAEGLSVEIGQSRPYALQARFAVAPGEVLAVVGPSGGGKSTLLRCIAGLHPPGTGRITCGEAVWFDAQAGVRRPPQERSVGLVFQAYALFPHMTTLQNVTAALGHLPASARKARAQALLAQVHLHGLEGRKPAALSGGQQQRVALARALAREPQVLLLDEPFSAVDRRTRRDLQAEIRALRGRLAAATLLVTHDLDEAMGLADRVLVLDQGRVLMIGTPAEIAAAGGAVAEALGL</sequence>
<dbReference type="GO" id="GO:0005524">
    <property type="term" value="F:ATP binding"/>
    <property type="evidence" value="ECO:0007669"/>
    <property type="project" value="UniProtKB-KW"/>
</dbReference>
<dbReference type="Gene3D" id="3.40.50.300">
    <property type="entry name" value="P-loop containing nucleotide triphosphate hydrolases"/>
    <property type="match status" value="1"/>
</dbReference>
<keyword evidence="7" id="KW-0406">Ion transport</keyword>
<dbReference type="EMBL" id="JBHTLQ010000097">
    <property type="protein sequence ID" value="MFD1192962.1"/>
    <property type="molecule type" value="Genomic_DNA"/>
</dbReference>
<dbReference type="SUPFAM" id="SSF52540">
    <property type="entry name" value="P-loop containing nucleoside triphosphate hydrolases"/>
    <property type="match status" value="1"/>
</dbReference>
<name>A0ABW3T8X0_9CAUL</name>
<keyword evidence="3" id="KW-0410">Iron transport</keyword>
<evidence type="ECO:0000256" key="5">
    <source>
        <dbReference type="ARBA" id="ARBA00022840"/>
    </source>
</evidence>